<dbReference type="GeneTree" id="ENSGT00940000154669"/>
<keyword evidence="4" id="KW-1185">Reference proteome</keyword>
<dbReference type="PROSITE" id="PS50878">
    <property type="entry name" value="RT_POL"/>
    <property type="match status" value="1"/>
</dbReference>
<name>A0A8C5PGH1_9ANUR</name>
<feature type="transmembrane region" description="Helical" evidence="1">
    <location>
        <begin position="294"/>
        <end position="311"/>
    </location>
</feature>
<proteinExistence type="predicted"/>
<keyword evidence="1" id="KW-1133">Transmembrane helix</keyword>
<keyword evidence="1" id="KW-0472">Membrane</keyword>
<organism evidence="3 4">
    <name type="scientific">Leptobrachium leishanense</name>
    <name type="common">Leishan spiny toad</name>
    <dbReference type="NCBI Taxonomy" id="445787"/>
    <lineage>
        <taxon>Eukaryota</taxon>
        <taxon>Metazoa</taxon>
        <taxon>Chordata</taxon>
        <taxon>Craniata</taxon>
        <taxon>Vertebrata</taxon>
        <taxon>Euteleostomi</taxon>
        <taxon>Amphibia</taxon>
        <taxon>Batrachia</taxon>
        <taxon>Anura</taxon>
        <taxon>Pelobatoidea</taxon>
        <taxon>Megophryidae</taxon>
        <taxon>Leptobrachium</taxon>
    </lineage>
</organism>
<evidence type="ECO:0000256" key="1">
    <source>
        <dbReference type="SAM" id="Phobius"/>
    </source>
</evidence>
<dbReference type="InterPro" id="IPR000477">
    <property type="entry name" value="RT_dom"/>
</dbReference>
<evidence type="ECO:0000259" key="2">
    <source>
        <dbReference type="PROSITE" id="PS50878"/>
    </source>
</evidence>
<evidence type="ECO:0000313" key="3">
    <source>
        <dbReference type="Ensembl" id="ENSLLEP00000022533.1"/>
    </source>
</evidence>
<dbReference type="PANTHER" id="PTHR21301">
    <property type="entry name" value="REVERSE TRANSCRIPTASE"/>
    <property type="match status" value="1"/>
</dbReference>
<feature type="domain" description="Reverse transcriptase" evidence="2">
    <location>
        <begin position="104"/>
        <end position="313"/>
    </location>
</feature>
<accession>A0A8C5PGH1</accession>
<dbReference type="OrthoDB" id="10029313at2759"/>
<dbReference type="AlphaFoldDB" id="A0A8C5PGH1"/>
<sequence length="313" mass="36387">MKMFETLVMTDLEKNTKNKKIKFNLSKEENTAIRDLERSESIVIKPADKGGVVILKKDNYVAEVMKILNDGVTYKEIRENPIDSIKRSLKAYLDKGKEVGILLEKEYQYLHNIYPKTPSFYILPKIHKNPIEPPGRPIVAGINSITSNLSQYVDKILQPAVKTMVSYTKDTMDMLQILREASWEADCFLVVCDVNALYSNFPHTKGVEIVKDQLNLLRDLNGEQVDFVMEGIQFILDNNYFQFDVKFYLQTRGTAMGTRFAPSYTNLYMAGWETNFVYGSRDWAQGRVPIYKRYIDDLFFIYIYIYMYVVILL</sequence>
<keyword evidence="1" id="KW-0812">Transmembrane</keyword>
<dbReference type="Proteomes" id="UP000694569">
    <property type="component" value="Unplaced"/>
</dbReference>
<evidence type="ECO:0000313" key="4">
    <source>
        <dbReference type="Proteomes" id="UP000694569"/>
    </source>
</evidence>
<reference evidence="3" key="2">
    <citation type="submission" date="2025-09" db="UniProtKB">
        <authorList>
            <consortium name="Ensembl"/>
        </authorList>
    </citation>
    <scope>IDENTIFICATION</scope>
</reference>
<reference evidence="3" key="1">
    <citation type="submission" date="2025-08" db="UniProtKB">
        <authorList>
            <consortium name="Ensembl"/>
        </authorList>
    </citation>
    <scope>IDENTIFICATION</scope>
</reference>
<dbReference type="PANTHER" id="PTHR21301:SF12">
    <property type="match status" value="1"/>
</dbReference>
<protein>
    <recommendedName>
        <fullName evidence="2">Reverse transcriptase domain-containing protein</fullName>
    </recommendedName>
</protein>
<dbReference type="Ensembl" id="ENSLLET00000023399.1">
    <property type="protein sequence ID" value="ENSLLEP00000022533.1"/>
    <property type="gene ID" value="ENSLLEG00000014299.1"/>
</dbReference>